<dbReference type="RefSeq" id="WP_139587284.1">
    <property type="nucleotide sequence ID" value="NZ_VDFY01000242.1"/>
</dbReference>
<reference evidence="1 2" key="1">
    <citation type="submission" date="2019-06" db="EMBL/GenBank/DDBJ databases">
        <title>Micromonospora ordensis sp. nov., isolated from deep marine sediment.</title>
        <authorList>
            <person name="Veyisoglu A."/>
            <person name="Carro L."/>
            <person name="Klenk H.-P."/>
            <person name="Sahin N."/>
        </authorList>
    </citation>
    <scope>NUCLEOTIDE SEQUENCE [LARGE SCALE GENOMIC DNA]</scope>
    <source>
        <strain evidence="1 2">S2509</strain>
    </source>
</reference>
<keyword evidence="2" id="KW-1185">Reference proteome</keyword>
<dbReference type="OrthoDB" id="5994822at2"/>
<comment type="caution">
    <text evidence="1">The sequence shown here is derived from an EMBL/GenBank/DDBJ whole genome shotgun (WGS) entry which is preliminary data.</text>
</comment>
<evidence type="ECO:0000313" key="1">
    <source>
        <dbReference type="EMBL" id="TNH23312.1"/>
    </source>
</evidence>
<organism evidence="1 2">
    <name type="scientific">Micromonospora orduensis</name>
    <dbReference type="NCBI Taxonomy" id="1420891"/>
    <lineage>
        <taxon>Bacteria</taxon>
        <taxon>Bacillati</taxon>
        <taxon>Actinomycetota</taxon>
        <taxon>Actinomycetes</taxon>
        <taxon>Micromonosporales</taxon>
        <taxon>Micromonosporaceae</taxon>
        <taxon>Micromonospora</taxon>
    </lineage>
</organism>
<gene>
    <name evidence="1" type="ORF">FHG89_27360</name>
</gene>
<protein>
    <submittedName>
        <fullName evidence="1">Uncharacterized protein</fullName>
    </submittedName>
</protein>
<dbReference type="Proteomes" id="UP000306145">
    <property type="component" value="Unassembled WGS sequence"/>
</dbReference>
<name>A0A5C4QCI2_9ACTN</name>
<evidence type="ECO:0000313" key="2">
    <source>
        <dbReference type="Proteomes" id="UP000306145"/>
    </source>
</evidence>
<dbReference type="AlphaFoldDB" id="A0A5C4QCI2"/>
<accession>A0A5C4QCI2</accession>
<dbReference type="EMBL" id="VDFY01000242">
    <property type="protein sequence ID" value="TNH23312.1"/>
    <property type="molecule type" value="Genomic_DNA"/>
</dbReference>
<sequence length="65" mass="7461">MTVRRGDRLVWEHPDWPVPLHIAVVRVARDGTWADIDVRMLTSQWSRRTPLPLPSGCRPDNSTGE</sequence>
<proteinExistence type="predicted"/>